<dbReference type="GeneTree" id="ENSGT00940000161533"/>
<reference evidence="9" key="1">
    <citation type="submission" date="2025-08" db="UniProtKB">
        <authorList>
            <consortium name="Ensembl"/>
        </authorList>
    </citation>
    <scope>IDENTIFICATION</scope>
</reference>
<dbReference type="AlphaFoldDB" id="A0A8D2HXC0"/>
<dbReference type="InterPro" id="IPR001180">
    <property type="entry name" value="CNH_dom"/>
</dbReference>
<protein>
    <recommendedName>
        <fullName evidence="2">non-specific serine/threonine protein kinase</fullName>
        <ecNumber evidence="2">2.7.11.1</ecNumber>
    </recommendedName>
</protein>
<evidence type="ECO:0000256" key="3">
    <source>
        <dbReference type="ARBA" id="ARBA00022527"/>
    </source>
</evidence>
<keyword evidence="10" id="KW-1185">Reference proteome</keyword>
<comment type="catalytic activity">
    <reaction evidence="6">
        <text>L-threonyl-[protein] + ATP = O-phospho-L-threonyl-[protein] + ADP + H(+)</text>
        <dbReference type="Rhea" id="RHEA:46608"/>
        <dbReference type="Rhea" id="RHEA-COMP:11060"/>
        <dbReference type="Rhea" id="RHEA-COMP:11605"/>
        <dbReference type="ChEBI" id="CHEBI:15378"/>
        <dbReference type="ChEBI" id="CHEBI:30013"/>
        <dbReference type="ChEBI" id="CHEBI:30616"/>
        <dbReference type="ChEBI" id="CHEBI:61977"/>
        <dbReference type="ChEBI" id="CHEBI:456216"/>
        <dbReference type="EC" id="2.7.11.1"/>
    </reaction>
</comment>
<evidence type="ECO:0000313" key="9">
    <source>
        <dbReference type="Ensembl" id="ENSUPAP00010020734.1"/>
    </source>
</evidence>
<sequence length="298" mass="34191">MDRSGKADITKLIKRRPFRQIQVVEPLNLLITISGRKNRLRVYHLTWLRNKILNNDPESKKRQEEMLKTEEACKAIDKLTVQHEETTYIAIALKSSIHLYAWAPKSFDESTAIKVFPTLGHKPVTVDLAIGSEKTLKIFFSSADGYHIIDAESEVMSDVTLPNNPLELIIPQNIIILPDSLGIGMMLTFNAEALSVEANEQLFKKILEVWKDIPSSVAFECSQRTTGWGQKAIEARSLQSRALENELKRRSIKKLRFLCTRGDKQSLKLTKEIFVVYILLCIFNWDNIDKRNNFSLFQ</sequence>
<comment type="catalytic activity">
    <reaction evidence="7">
        <text>L-seryl-[protein] + ATP = O-phospho-L-seryl-[protein] + ADP + H(+)</text>
        <dbReference type="Rhea" id="RHEA:17989"/>
        <dbReference type="Rhea" id="RHEA-COMP:9863"/>
        <dbReference type="Rhea" id="RHEA-COMP:11604"/>
        <dbReference type="ChEBI" id="CHEBI:15378"/>
        <dbReference type="ChEBI" id="CHEBI:29999"/>
        <dbReference type="ChEBI" id="CHEBI:30616"/>
        <dbReference type="ChEBI" id="CHEBI:83421"/>
        <dbReference type="ChEBI" id="CHEBI:456216"/>
        <dbReference type="EC" id="2.7.11.1"/>
    </reaction>
</comment>
<dbReference type="PANTHER" id="PTHR47096:SF2">
    <property type="entry name" value="NIK-RELATED PROTEIN KINASE"/>
    <property type="match status" value="1"/>
</dbReference>
<keyword evidence="5" id="KW-0418">Kinase</keyword>
<evidence type="ECO:0000256" key="2">
    <source>
        <dbReference type="ARBA" id="ARBA00012513"/>
    </source>
</evidence>
<evidence type="ECO:0000259" key="8">
    <source>
        <dbReference type="PROSITE" id="PS50219"/>
    </source>
</evidence>
<dbReference type="GO" id="GO:0046330">
    <property type="term" value="P:positive regulation of JNK cascade"/>
    <property type="evidence" value="ECO:0007669"/>
    <property type="project" value="TreeGrafter"/>
</dbReference>
<organism evidence="9 10">
    <name type="scientific">Urocitellus parryii</name>
    <name type="common">Arctic ground squirrel</name>
    <name type="synonym">Spermophilus parryii</name>
    <dbReference type="NCBI Taxonomy" id="9999"/>
    <lineage>
        <taxon>Eukaryota</taxon>
        <taxon>Metazoa</taxon>
        <taxon>Chordata</taxon>
        <taxon>Craniata</taxon>
        <taxon>Vertebrata</taxon>
        <taxon>Euteleostomi</taxon>
        <taxon>Mammalia</taxon>
        <taxon>Eutheria</taxon>
        <taxon>Euarchontoglires</taxon>
        <taxon>Glires</taxon>
        <taxon>Rodentia</taxon>
        <taxon>Sciuromorpha</taxon>
        <taxon>Sciuridae</taxon>
        <taxon>Xerinae</taxon>
        <taxon>Marmotini</taxon>
        <taxon>Urocitellus</taxon>
    </lineage>
</organism>
<accession>A0A8D2HXC0</accession>
<evidence type="ECO:0000256" key="5">
    <source>
        <dbReference type="ARBA" id="ARBA00022777"/>
    </source>
</evidence>
<keyword evidence="4" id="KW-0808">Transferase</keyword>
<proteinExistence type="inferred from homology"/>
<feature type="domain" description="CNH" evidence="8">
    <location>
        <begin position="1"/>
        <end position="265"/>
    </location>
</feature>
<dbReference type="EC" id="2.7.11.1" evidence="2"/>
<evidence type="ECO:0000256" key="4">
    <source>
        <dbReference type="ARBA" id="ARBA00022679"/>
    </source>
</evidence>
<evidence type="ECO:0000313" key="10">
    <source>
        <dbReference type="Proteomes" id="UP000694417"/>
    </source>
</evidence>
<reference evidence="9" key="2">
    <citation type="submission" date="2025-09" db="UniProtKB">
        <authorList>
            <consortium name="Ensembl"/>
        </authorList>
    </citation>
    <scope>IDENTIFICATION</scope>
</reference>
<dbReference type="PROSITE" id="PS50219">
    <property type="entry name" value="CNH"/>
    <property type="match status" value="1"/>
</dbReference>
<evidence type="ECO:0000256" key="7">
    <source>
        <dbReference type="ARBA" id="ARBA00048679"/>
    </source>
</evidence>
<name>A0A8D2HXC0_UROPR</name>
<dbReference type="Ensembl" id="ENSUPAT00010023591.1">
    <property type="protein sequence ID" value="ENSUPAP00010020734.1"/>
    <property type="gene ID" value="ENSUPAG00010016425.1"/>
</dbReference>
<evidence type="ECO:0000256" key="1">
    <source>
        <dbReference type="ARBA" id="ARBA00008874"/>
    </source>
</evidence>
<dbReference type="GO" id="GO:0004674">
    <property type="term" value="F:protein serine/threonine kinase activity"/>
    <property type="evidence" value="ECO:0007669"/>
    <property type="project" value="UniProtKB-KW"/>
</dbReference>
<evidence type="ECO:0000256" key="6">
    <source>
        <dbReference type="ARBA" id="ARBA00047899"/>
    </source>
</evidence>
<keyword evidence="3" id="KW-0723">Serine/threonine-protein kinase</keyword>
<dbReference type="PANTHER" id="PTHR47096">
    <property type="entry name" value="MISSHAPEN LIKE KINASE 1"/>
    <property type="match status" value="1"/>
</dbReference>
<dbReference type="SMART" id="SM00036">
    <property type="entry name" value="CNH"/>
    <property type="match status" value="1"/>
</dbReference>
<dbReference type="InterPro" id="IPR051700">
    <property type="entry name" value="STE20_Ser-Thr_kinase"/>
</dbReference>
<dbReference type="Pfam" id="PF00780">
    <property type="entry name" value="CNH"/>
    <property type="match status" value="1"/>
</dbReference>
<dbReference type="GO" id="GO:0005829">
    <property type="term" value="C:cytosol"/>
    <property type="evidence" value="ECO:0007669"/>
    <property type="project" value="TreeGrafter"/>
</dbReference>
<comment type="similarity">
    <text evidence="1">Belongs to the protein kinase superfamily. STE Ser/Thr protein kinase family. STE20 subfamily.</text>
</comment>
<dbReference type="Proteomes" id="UP000694417">
    <property type="component" value="Unplaced"/>
</dbReference>